<organism evidence="5 6">
    <name type="scientific">Mameliella alba</name>
    <dbReference type="NCBI Taxonomy" id="561184"/>
    <lineage>
        <taxon>Bacteria</taxon>
        <taxon>Pseudomonadati</taxon>
        <taxon>Pseudomonadota</taxon>
        <taxon>Alphaproteobacteria</taxon>
        <taxon>Rhodobacterales</taxon>
        <taxon>Roseobacteraceae</taxon>
        <taxon>Mameliella</taxon>
    </lineage>
</organism>
<comment type="caution">
    <text evidence="5">The sequence shown here is derived from an EMBL/GenBank/DDBJ whole genome shotgun (WGS) entry which is preliminary data.</text>
</comment>
<dbReference type="GO" id="GO:0003700">
    <property type="term" value="F:DNA-binding transcription factor activity"/>
    <property type="evidence" value="ECO:0007669"/>
    <property type="project" value="InterPro"/>
</dbReference>
<dbReference type="Pfam" id="PF07729">
    <property type="entry name" value="FCD"/>
    <property type="match status" value="1"/>
</dbReference>
<evidence type="ECO:0000259" key="4">
    <source>
        <dbReference type="PROSITE" id="PS50949"/>
    </source>
</evidence>
<proteinExistence type="predicted"/>
<evidence type="ECO:0000256" key="2">
    <source>
        <dbReference type="ARBA" id="ARBA00023125"/>
    </source>
</evidence>
<accession>A0A0B3S1S3</accession>
<dbReference type="EMBL" id="JSUQ01000009">
    <property type="protein sequence ID" value="KHQ52878.1"/>
    <property type="molecule type" value="Genomic_DNA"/>
</dbReference>
<reference evidence="5 6" key="1">
    <citation type="submission" date="2014-10" db="EMBL/GenBank/DDBJ databases">
        <title>Genome sequence of Ponticoccus sp. strain UMTAT08 isolated from clonal culture of toxic dinoflagellate Alexandrium tamiyavanichii.</title>
        <authorList>
            <person name="Gan H.Y."/>
            <person name="Muhd D.-D."/>
            <person name="Mohd Noor M.E."/>
            <person name="Yeong Y.S."/>
            <person name="Usup G."/>
        </authorList>
    </citation>
    <scope>NUCLEOTIDE SEQUENCE [LARGE SCALE GENOMIC DNA]</scope>
    <source>
        <strain evidence="5 6">UMTAT08</strain>
    </source>
</reference>
<dbReference type="InterPro" id="IPR008920">
    <property type="entry name" value="TF_FadR/GntR_C"/>
</dbReference>
<dbReference type="AlphaFoldDB" id="A0A0B3S1S3"/>
<dbReference type="InterPro" id="IPR036390">
    <property type="entry name" value="WH_DNA-bd_sf"/>
</dbReference>
<dbReference type="PANTHER" id="PTHR43537:SF5">
    <property type="entry name" value="UXU OPERON TRANSCRIPTIONAL REGULATOR"/>
    <property type="match status" value="1"/>
</dbReference>
<keyword evidence="2" id="KW-0238">DNA-binding</keyword>
<dbReference type="RefSeq" id="WP_043141504.1">
    <property type="nucleotide sequence ID" value="NZ_JSUQ01000009.1"/>
</dbReference>
<dbReference type="PRINTS" id="PR00035">
    <property type="entry name" value="HTHGNTR"/>
</dbReference>
<gene>
    <name evidence="5" type="ORF">OA50_02421</name>
</gene>
<evidence type="ECO:0000256" key="3">
    <source>
        <dbReference type="ARBA" id="ARBA00023163"/>
    </source>
</evidence>
<keyword evidence="3" id="KW-0804">Transcription</keyword>
<keyword evidence="6" id="KW-1185">Reference proteome</keyword>
<dbReference type="Pfam" id="PF00392">
    <property type="entry name" value="GntR"/>
    <property type="match status" value="1"/>
</dbReference>
<dbReference type="GO" id="GO:0003677">
    <property type="term" value="F:DNA binding"/>
    <property type="evidence" value="ECO:0007669"/>
    <property type="project" value="UniProtKB-KW"/>
</dbReference>
<dbReference type="InterPro" id="IPR000524">
    <property type="entry name" value="Tscrpt_reg_HTH_GntR"/>
</dbReference>
<dbReference type="SUPFAM" id="SSF46785">
    <property type="entry name" value="Winged helix' DNA-binding domain"/>
    <property type="match status" value="1"/>
</dbReference>
<sequence length="237" mass="25472">MAEAQGARPTRGGTRLEESVYSELLDAIRNGTFSLGQRLPSENELASDYGVSRPVVRTALARLREDGLIVSKQGAGSFVSVGPPKEGAGYEPLGSIDDIAAYFRFRRFVETETAALAAARATAADIAELRGYIADMQDLAEAGTATVEPDLAFHFGIAKLSDNRFLLETMKMLRPHMLFIGKFVRSLGRTGYAKGKRDMSSEHQAIVDALEAGDAAAARAAMSAHIDGSENRVFKGE</sequence>
<dbReference type="PROSITE" id="PS50949">
    <property type="entry name" value="HTH_GNTR"/>
    <property type="match status" value="1"/>
</dbReference>
<dbReference type="SMART" id="SM00345">
    <property type="entry name" value="HTH_GNTR"/>
    <property type="match status" value="1"/>
</dbReference>
<dbReference type="SUPFAM" id="SSF48008">
    <property type="entry name" value="GntR ligand-binding domain-like"/>
    <property type="match status" value="1"/>
</dbReference>
<dbReference type="STRING" id="561184.SAMN05216376_11041"/>
<keyword evidence="1" id="KW-0805">Transcription regulation</keyword>
<dbReference type="Gene3D" id="1.10.10.10">
    <property type="entry name" value="Winged helix-like DNA-binding domain superfamily/Winged helix DNA-binding domain"/>
    <property type="match status" value="1"/>
</dbReference>
<dbReference type="Gene3D" id="1.20.120.530">
    <property type="entry name" value="GntR ligand-binding domain-like"/>
    <property type="match status" value="1"/>
</dbReference>
<evidence type="ECO:0000313" key="5">
    <source>
        <dbReference type="EMBL" id="KHQ52878.1"/>
    </source>
</evidence>
<dbReference type="SMART" id="SM00895">
    <property type="entry name" value="FCD"/>
    <property type="match status" value="1"/>
</dbReference>
<dbReference type="PANTHER" id="PTHR43537">
    <property type="entry name" value="TRANSCRIPTIONAL REGULATOR, GNTR FAMILY"/>
    <property type="match status" value="1"/>
</dbReference>
<dbReference type="Proteomes" id="UP000030960">
    <property type="component" value="Unassembled WGS sequence"/>
</dbReference>
<evidence type="ECO:0000256" key="1">
    <source>
        <dbReference type="ARBA" id="ARBA00023015"/>
    </source>
</evidence>
<dbReference type="InterPro" id="IPR036388">
    <property type="entry name" value="WH-like_DNA-bd_sf"/>
</dbReference>
<evidence type="ECO:0000313" key="6">
    <source>
        <dbReference type="Proteomes" id="UP000030960"/>
    </source>
</evidence>
<dbReference type="OrthoDB" id="9028214at2"/>
<protein>
    <submittedName>
        <fullName evidence="5">Transcriptional regulator, GntR family protein</fullName>
    </submittedName>
</protein>
<feature type="domain" description="HTH gntR-type" evidence="4">
    <location>
        <begin position="14"/>
        <end position="82"/>
    </location>
</feature>
<dbReference type="InterPro" id="IPR011711">
    <property type="entry name" value="GntR_C"/>
</dbReference>
<dbReference type="CDD" id="cd07377">
    <property type="entry name" value="WHTH_GntR"/>
    <property type="match status" value="1"/>
</dbReference>
<name>A0A0B3S1S3_9RHOB</name>